<evidence type="ECO:0000313" key="2">
    <source>
        <dbReference type="EMBL" id="KAF9497214.1"/>
    </source>
</evidence>
<keyword evidence="3" id="KW-1185">Reference proteome</keyword>
<dbReference type="AlphaFoldDB" id="A0A9P6DGV9"/>
<proteinExistence type="predicted"/>
<comment type="caution">
    <text evidence="2">The sequence shown here is derived from an EMBL/GenBank/DDBJ whole genome shotgun (WGS) entry which is preliminary data.</text>
</comment>
<dbReference type="Proteomes" id="UP000807025">
    <property type="component" value="Unassembled WGS sequence"/>
</dbReference>
<sequence length="155" mass="16843">MVEDEGRRPPKCCKLSPPSREPEASSRAAASASDPTKKSEKEKKWDASGGLSRSDKKNRGASDARRWLTDLTQRRVPTVLTIPRQGPRNPKRQCTLLLSFYAEYADDGGVLFDALVKVGAVSEDNADDLVKDSRSTSPGQREPTLVSTPQGLSSA</sequence>
<feature type="compositionally biased region" description="Basic and acidic residues" evidence="1">
    <location>
        <begin position="35"/>
        <end position="46"/>
    </location>
</feature>
<reference evidence="2" key="1">
    <citation type="submission" date="2020-11" db="EMBL/GenBank/DDBJ databases">
        <authorList>
            <consortium name="DOE Joint Genome Institute"/>
            <person name="Ahrendt S."/>
            <person name="Riley R."/>
            <person name="Andreopoulos W."/>
            <person name="Labutti K."/>
            <person name="Pangilinan J."/>
            <person name="Ruiz-Duenas F.J."/>
            <person name="Barrasa J.M."/>
            <person name="Sanchez-Garcia M."/>
            <person name="Camarero S."/>
            <person name="Miyauchi S."/>
            <person name="Serrano A."/>
            <person name="Linde D."/>
            <person name="Babiker R."/>
            <person name="Drula E."/>
            <person name="Ayuso-Fernandez I."/>
            <person name="Pacheco R."/>
            <person name="Padilla G."/>
            <person name="Ferreira P."/>
            <person name="Barriuso J."/>
            <person name="Kellner H."/>
            <person name="Castanera R."/>
            <person name="Alfaro M."/>
            <person name="Ramirez L."/>
            <person name="Pisabarro A.G."/>
            <person name="Kuo A."/>
            <person name="Tritt A."/>
            <person name="Lipzen A."/>
            <person name="He G."/>
            <person name="Yan M."/>
            <person name="Ng V."/>
            <person name="Cullen D."/>
            <person name="Martin F."/>
            <person name="Rosso M.-N."/>
            <person name="Henrissat B."/>
            <person name="Hibbett D."/>
            <person name="Martinez A.T."/>
            <person name="Grigoriev I.V."/>
        </authorList>
    </citation>
    <scope>NUCLEOTIDE SEQUENCE</scope>
    <source>
        <strain evidence="2">ATCC 90797</strain>
    </source>
</reference>
<evidence type="ECO:0000256" key="1">
    <source>
        <dbReference type="SAM" id="MobiDB-lite"/>
    </source>
</evidence>
<feature type="region of interest" description="Disordered" evidence="1">
    <location>
        <begin position="123"/>
        <end position="155"/>
    </location>
</feature>
<gene>
    <name evidence="2" type="ORF">BDN71DRAFT_1429772</name>
</gene>
<protein>
    <submittedName>
        <fullName evidence="2">Uncharacterized protein</fullName>
    </submittedName>
</protein>
<feature type="compositionally biased region" description="Polar residues" evidence="1">
    <location>
        <begin position="135"/>
        <end position="155"/>
    </location>
</feature>
<evidence type="ECO:0000313" key="3">
    <source>
        <dbReference type="Proteomes" id="UP000807025"/>
    </source>
</evidence>
<accession>A0A9P6DGV9</accession>
<feature type="compositionally biased region" description="Basic and acidic residues" evidence="1">
    <location>
        <begin position="53"/>
        <end position="68"/>
    </location>
</feature>
<dbReference type="EMBL" id="MU154546">
    <property type="protein sequence ID" value="KAF9497214.1"/>
    <property type="molecule type" value="Genomic_DNA"/>
</dbReference>
<feature type="region of interest" description="Disordered" evidence="1">
    <location>
        <begin position="1"/>
        <end position="73"/>
    </location>
</feature>
<organism evidence="2 3">
    <name type="scientific">Pleurotus eryngii</name>
    <name type="common">Boletus of the steppes</name>
    <dbReference type="NCBI Taxonomy" id="5323"/>
    <lineage>
        <taxon>Eukaryota</taxon>
        <taxon>Fungi</taxon>
        <taxon>Dikarya</taxon>
        <taxon>Basidiomycota</taxon>
        <taxon>Agaricomycotina</taxon>
        <taxon>Agaricomycetes</taxon>
        <taxon>Agaricomycetidae</taxon>
        <taxon>Agaricales</taxon>
        <taxon>Pleurotineae</taxon>
        <taxon>Pleurotaceae</taxon>
        <taxon>Pleurotus</taxon>
    </lineage>
</organism>
<name>A0A9P6DGV9_PLEER</name>